<dbReference type="PRINTS" id="PR00109">
    <property type="entry name" value="TYRKINASE"/>
</dbReference>
<reference evidence="27" key="2">
    <citation type="submission" date="2025-05" db="UniProtKB">
        <authorList>
            <consortium name="RefSeq"/>
        </authorList>
    </citation>
    <scope>IDENTIFICATION</scope>
</reference>
<evidence type="ECO:0000256" key="16">
    <source>
        <dbReference type="ARBA" id="ARBA00051243"/>
    </source>
</evidence>
<evidence type="ECO:0000256" key="20">
    <source>
        <dbReference type="PROSITE-ProRule" id="PRU10141"/>
    </source>
</evidence>
<feature type="domain" description="Ig-like" evidence="24">
    <location>
        <begin position="216"/>
        <end position="317"/>
    </location>
</feature>
<dbReference type="InterPro" id="IPR001245">
    <property type="entry name" value="Ser-Thr/Tyr_kinase_cat_dom"/>
</dbReference>
<evidence type="ECO:0000256" key="7">
    <source>
        <dbReference type="ARBA" id="ARBA00022777"/>
    </source>
</evidence>
<evidence type="ECO:0000256" key="10">
    <source>
        <dbReference type="ARBA" id="ARBA00023136"/>
    </source>
</evidence>
<keyword evidence="13 25" id="KW-0675">Receptor</keyword>
<dbReference type="FunFam" id="1.10.510.10:FF:001512">
    <property type="entry name" value="Receptor tyrosine-protein kinase erbB-2"/>
    <property type="match status" value="1"/>
</dbReference>
<feature type="domain" description="Ig-like" evidence="24">
    <location>
        <begin position="345"/>
        <end position="408"/>
    </location>
</feature>
<keyword evidence="26" id="KW-1185">Reference proteome</keyword>
<dbReference type="GO" id="GO:0007169">
    <property type="term" value="P:cell surface receptor protein tyrosine kinase signaling pathway"/>
    <property type="evidence" value="ECO:0007669"/>
    <property type="project" value="TreeGrafter"/>
</dbReference>
<keyword evidence="15" id="KW-0393">Immunoglobulin domain</keyword>
<dbReference type="Proteomes" id="UP001652625">
    <property type="component" value="Chromosome 09"/>
</dbReference>
<dbReference type="SMART" id="SM00409">
    <property type="entry name" value="IG"/>
    <property type="match status" value="5"/>
</dbReference>
<dbReference type="GO" id="GO:0012505">
    <property type="term" value="C:endomembrane system"/>
    <property type="evidence" value="ECO:0007669"/>
    <property type="project" value="UniProtKB-SubCell"/>
</dbReference>
<evidence type="ECO:0000259" key="23">
    <source>
        <dbReference type="PROSITE" id="PS50011"/>
    </source>
</evidence>
<feature type="active site" description="Proton acceptor" evidence="17">
    <location>
        <position position="713"/>
    </location>
</feature>
<dbReference type="Pfam" id="PF07679">
    <property type="entry name" value="I-set"/>
    <property type="match status" value="2"/>
</dbReference>
<keyword evidence="5 21" id="KW-0812">Transmembrane</keyword>
<dbReference type="RefSeq" id="NP_001296682.1">
    <property type="nucleotide sequence ID" value="NM_001309753.1"/>
</dbReference>
<dbReference type="GO" id="GO:0005886">
    <property type="term" value="C:plasma membrane"/>
    <property type="evidence" value="ECO:0007669"/>
    <property type="project" value="TreeGrafter"/>
</dbReference>
<evidence type="ECO:0000256" key="8">
    <source>
        <dbReference type="ARBA" id="ARBA00022840"/>
    </source>
</evidence>
<dbReference type="GO" id="GO:0046872">
    <property type="term" value="F:metal ion binding"/>
    <property type="evidence" value="ECO:0007669"/>
    <property type="project" value="UniProtKB-KW"/>
</dbReference>
<keyword evidence="19" id="KW-0479">Metal-binding</keyword>
<dbReference type="PROSITE" id="PS50835">
    <property type="entry name" value="IG_LIKE"/>
    <property type="match status" value="5"/>
</dbReference>
<proteinExistence type="evidence at transcript level"/>
<dbReference type="CDD" id="cd00096">
    <property type="entry name" value="Ig"/>
    <property type="match status" value="1"/>
</dbReference>
<dbReference type="InterPro" id="IPR013783">
    <property type="entry name" value="Ig-like_fold"/>
</dbReference>
<dbReference type="EC" id="2.7.10.1" evidence="3"/>
<evidence type="ECO:0000256" key="13">
    <source>
        <dbReference type="ARBA" id="ARBA00023170"/>
    </source>
</evidence>
<dbReference type="PROSITE" id="PS00107">
    <property type="entry name" value="PROTEIN_KINASE_ATP"/>
    <property type="match status" value="1"/>
</dbReference>
<accession>Q25198</accession>
<feature type="binding site" evidence="18">
    <location>
        <begin position="668"/>
        <end position="674"/>
    </location>
    <ligand>
        <name>ATP</name>
        <dbReference type="ChEBI" id="CHEBI:30616"/>
    </ligand>
</feature>
<dbReference type="InterPro" id="IPR050122">
    <property type="entry name" value="RTK"/>
</dbReference>
<dbReference type="GeneID" id="100198815"/>
<dbReference type="GO" id="GO:0048468">
    <property type="term" value="P:cell development"/>
    <property type="evidence" value="ECO:0007669"/>
    <property type="project" value="UniProtKB-ARBA"/>
</dbReference>
<feature type="binding site" evidence="18">
    <location>
        <begin position="595"/>
        <end position="602"/>
    </location>
    <ligand>
        <name>ATP</name>
        <dbReference type="ChEBI" id="CHEBI:30616"/>
    </ligand>
</feature>
<dbReference type="GO" id="GO:0010976">
    <property type="term" value="P:positive regulation of neuron projection development"/>
    <property type="evidence" value="ECO:0007669"/>
    <property type="project" value="TreeGrafter"/>
</dbReference>
<protein>
    <recommendedName>
        <fullName evidence="3">receptor protein-tyrosine kinase</fullName>
        <ecNumber evidence="3">2.7.10.1</ecNumber>
    </recommendedName>
</protein>
<keyword evidence="19" id="KW-0460">Magnesium</keyword>
<keyword evidence="10 21" id="KW-0472">Membrane</keyword>
<dbReference type="InterPro" id="IPR007110">
    <property type="entry name" value="Ig-like_dom"/>
</dbReference>
<evidence type="ECO:0000256" key="9">
    <source>
        <dbReference type="ARBA" id="ARBA00022989"/>
    </source>
</evidence>
<dbReference type="GO" id="GO:0005524">
    <property type="term" value="F:ATP binding"/>
    <property type="evidence" value="ECO:0007669"/>
    <property type="project" value="UniProtKB-UniRule"/>
</dbReference>
<dbReference type="SUPFAM" id="SSF48726">
    <property type="entry name" value="Immunoglobulin"/>
    <property type="match status" value="5"/>
</dbReference>
<dbReference type="InterPro" id="IPR017441">
    <property type="entry name" value="Protein_kinase_ATP_BS"/>
</dbReference>
<feature type="binding site" evidence="19">
    <location>
        <position position="718"/>
    </location>
    <ligand>
        <name>Mg(2+)</name>
        <dbReference type="ChEBI" id="CHEBI:18420"/>
    </ligand>
</feature>
<evidence type="ECO:0000313" key="27">
    <source>
        <dbReference type="RefSeq" id="NP_001296682.1"/>
    </source>
</evidence>
<dbReference type="InterPro" id="IPR003599">
    <property type="entry name" value="Ig_sub"/>
</dbReference>
<dbReference type="Pfam" id="PF13927">
    <property type="entry name" value="Ig_3"/>
    <property type="match status" value="1"/>
</dbReference>
<dbReference type="InterPro" id="IPR036179">
    <property type="entry name" value="Ig-like_dom_sf"/>
</dbReference>
<evidence type="ECO:0000256" key="6">
    <source>
        <dbReference type="ARBA" id="ARBA00022741"/>
    </source>
</evidence>
<evidence type="ECO:0000259" key="24">
    <source>
        <dbReference type="PROSITE" id="PS50835"/>
    </source>
</evidence>
<dbReference type="FunFam" id="2.60.40.10:FF:000032">
    <property type="entry name" value="palladin isoform X1"/>
    <property type="match status" value="1"/>
</dbReference>
<feature type="domain" description="Protein kinase" evidence="23">
    <location>
        <begin position="588"/>
        <end position="848"/>
    </location>
</feature>
<comment type="catalytic activity">
    <reaction evidence="16">
        <text>L-tyrosyl-[protein] + ATP = O-phospho-L-tyrosyl-[protein] + ADP + H(+)</text>
        <dbReference type="Rhea" id="RHEA:10596"/>
        <dbReference type="Rhea" id="RHEA-COMP:10136"/>
        <dbReference type="Rhea" id="RHEA-COMP:20101"/>
        <dbReference type="ChEBI" id="CHEBI:15378"/>
        <dbReference type="ChEBI" id="CHEBI:30616"/>
        <dbReference type="ChEBI" id="CHEBI:46858"/>
        <dbReference type="ChEBI" id="CHEBI:61978"/>
        <dbReference type="ChEBI" id="CHEBI:456216"/>
        <dbReference type="EC" id="2.7.10.1"/>
    </reaction>
</comment>
<feature type="signal peptide" evidence="22 27">
    <location>
        <begin position="1"/>
        <end position="26"/>
    </location>
</feature>
<dbReference type="PROSITE" id="PS50011">
    <property type="entry name" value="PROTEIN_KINASE_DOM"/>
    <property type="match status" value="1"/>
</dbReference>
<evidence type="ECO:0000256" key="1">
    <source>
        <dbReference type="ARBA" id="ARBA00004167"/>
    </source>
</evidence>
<feature type="binding site" evidence="18 20">
    <location>
        <position position="622"/>
    </location>
    <ligand>
        <name>ATP</name>
        <dbReference type="ChEBI" id="CHEBI:30616"/>
    </ligand>
</feature>
<dbReference type="InterPro" id="IPR011009">
    <property type="entry name" value="Kinase-like_dom_sf"/>
</dbReference>
<name>Q25198_HYDVU</name>
<feature type="binding site" evidence="18">
    <location>
        <position position="717"/>
    </location>
    <ligand>
        <name>ATP</name>
        <dbReference type="ChEBI" id="CHEBI:30616"/>
    </ligand>
</feature>
<dbReference type="SMART" id="SM00219">
    <property type="entry name" value="TyrKc"/>
    <property type="match status" value="1"/>
</dbReference>
<dbReference type="GO" id="GO:0030182">
    <property type="term" value="P:neuron differentiation"/>
    <property type="evidence" value="ECO:0007669"/>
    <property type="project" value="UniProtKB-ARBA"/>
</dbReference>
<evidence type="ECO:0000256" key="15">
    <source>
        <dbReference type="ARBA" id="ARBA00023319"/>
    </source>
</evidence>
<dbReference type="InterPro" id="IPR013098">
    <property type="entry name" value="Ig_I-set"/>
</dbReference>
<keyword evidence="12" id="KW-1015">Disulfide bond</keyword>
<evidence type="ECO:0000256" key="21">
    <source>
        <dbReference type="SAM" id="Phobius"/>
    </source>
</evidence>
<dbReference type="EMBL" id="U59448">
    <property type="protein sequence ID" value="AAB03389.1"/>
    <property type="molecule type" value="mRNA"/>
</dbReference>
<dbReference type="InterPro" id="IPR000719">
    <property type="entry name" value="Prot_kinase_dom"/>
</dbReference>
<feature type="domain" description="Ig-like" evidence="24">
    <location>
        <begin position="29"/>
        <end position="107"/>
    </location>
</feature>
<dbReference type="OrthoDB" id="2413561at2759"/>
<keyword evidence="4" id="KW-0808">Transferase</keyword>
<evidence type="ECO:0000256" key="12">
    <source>
        <dbReference type="ARBA" id="ARBA00023157"/>
    </source>
</evidence>
<gene>
    <name evidence="25 27" type="primary">HTK90</name>
    <name evidence="27" type="synonym">LOC100198815</name>
</gene>
<organism evidence="25">
    <name type="scientific">Hydra vulgaris</name>
    <name type="common">Hydra</name>
    <name type="synonym">Hydra attenuata</name>
    <dbReference type="NCBI Taxonomy" id="6087"/>
    <lineage>
        <taxon>Eukaryota</taxon>
        <taxon>Metazoa</taxon>
        <taxon>Cnidaria</taxon>
        <taxon>Hydrozoa</taxon>
        <taxon>Hydroidolina</taxon>
        <taxon>Anthoathecata</taxon>
        <taxon>Aplanulata</taxon>
        <taxon>Hydridae</taxon>
        <taxon>Hydra</taxon>
    </lineage>
</organism>
<evidence type="ECO:0000256" key="19">
    <source>
        <dbReference type="PIRSR" id="PIRSR000615-3"/>
    </source>
</evidence>
<keyword evidence="11" id="KW-0829">Tyrosine-protein kinase</keyword>
<evidence type="ECO:0000256" key="14">
    <source>
        <dbReference type="ARBA" id="ARBA00023180"/>
    </source>
</evidence>
<evidence type="ECO:0000256" key="5">
    <source>
        <dbReference type="ARBA" id="ARBA00022692"/>
    </source>
</evidence>
<feature type="domain" description="Ig-like" evidence="24">
    <location>
        <begin position="415"/>
        <end position="502"/>
    </location>
</feature>
<feature type="domain" description="Ig-like" evidence="24">
    <location>
        <begin position="120"/>
        <end position="211"/>
    </location>
</feature>
<dbReference type="Pfam" id="PF07714">
    <property type="entry name" value="PK_Tyr_Ser-Thr"/>
    <property type="match status" value="1"/>
</dbReference>
<feature type="transmembrane region" description="Helical" evidence="21">
    <location>
        <begin position="520"/>
        <end position="541"/>
    </location>
</feature>
<keyword evidence="9 21" id="KW-1133">Transmembrane helix</keyword>
<keyword evidence="8 18" id="KW-0067">ATP-binding</keyword>
<reference evidence="25" key="1">
    <citation type="submission" date="1996-05" db="EMBL/GenBank/DDBJ databases">
        <title>The Hydra Receptor Tyrosine Kinase, HTK90, is Expressed in a Subset of the Interstitial Cell Population.</title>
        <authorList>
            <person name="Miller M.A."/>
            <person name="Steele R.E."/>
        </authorList>
    </citation>
    <scope>NUCLEOTIDE SEQUENCE</scope>
</reference>
<keyword evidence="22 27" id="KW-0732">Signal</keyword>
<dbReference type="GO" id="GO:0050793">
    <property type="term" value="P:regulation of developmental process"/>
    <property type="evidence" value="ECO:0007669"/>
    <property type="project" value="UniProtKB-ARBA"/>
</dbReference>
<feature type="chain" id="PRO_5004202495" description="receptor protein-tyrosine kinase" evidence="22 27">
    <location>
        <begin position="27"/>
        <end position="848"/>
    </location>
</feature>
<dbReference type="InterPro" id="IPR003598">
    <property type="entry name" value="Ig_sub2"/>
</dbReference>
<dbReference type="InterPro" id="IPR008266">
    <property type="entry name" value="Tyr_kinase_AS"/>
</dbReference>
<dbReference type="SMART" id="SM00408">
    <property type="entry name" value="IGc2"/>
    <property type="match status" value="4"/>
</dbReference>
<dbReference type="GO" id="GO:0051897">
    <property type="term" value="P:positive regulation of phosphatidylinositol 3-kinase/protein kinase B signal transduction"/>
    <property type="evidence" value="ECO:0007669"/>
    <property type="project" value="TreeGrafter"/>
</dbReference>
<dbReference type="GO" id="GO:0043235">
    <property type="term" value="C:receptor complex"/>
    <property type="evidence" value="ECO:0007669"/>
    <property type="project" value="TreeGrafter"/>
</dbReference>
<keyword evidence="14" id="KW-0325">Glycoprotein</keyword>
<evidence type="ECO:0000256" key="4">
    <source>
        <dbReference type="ARBA" id="ARBA00022679"/>
    </source>
</evidence>
<evidence type="ECO:0000256" key="18">
    <source>
        <dbReference type="PIRSR" id="PIRSR000615-2"/>
    </source>
</evidence>
<dbReference type="InterPro" id="IPR020635">
    <property type="entry name" value="Tyr_kinase_cat_dom"/>
</dbReference>
<evidence type="ECO:0000256" key="11">
    <source>
        <dbReference type="ARBA" id="ARBA00023137"/>
    </source>
</evidence>
<evidence type="ECO:0000256" key="2">
    <source>
        <dbReference type="ARBA" id="ARBA00004308"/>
    </source>
</evidence>
<comment type="subcellular location">
    <subcellularLocation>
        <location evidence="2">Endomembrane system</location>
    </subcellularLocation>
    <subcellularLocation>
        <location evidence="1">Membrane</location>
        <topology evidence="1">Single-pass membrane protein</topology>
    </subcellularLocation>
</comment>
<dbReference type="KEGG" id="hmg:100198815"/>
<dbReference type="SUPFAM" id="SSF56112">
    <property type="entry name" value="Protein kinase-like (PK-like)"/>
    <property type="match status" value="1"/>
</dbReference>
<evidence type="ECO:0000256" key="3">
    <source>
        <dbReference type="ARBA" id="ARBA00011902"/>
    </source>
</evidence>
<evidence type="ECO:0000256" key="22">
    <source>
        <dbReference type="SAM" id="SignalP"/>
    </source>
</evidence>
<dbReference type="PANTHER" id="PTHR24416:SF614">
    <property type="entry name" value="PROTEIN KINASE DOMAIN-CONTAINING PROTEIN"/>
    <property type="match status" value="1"/>
</dbReference>
<sequence length="848" mass="95552">MFLPLIYKIVQWFLVILLCNNDLIQNITTAVTVIVEPRNVLQTAKTEVFVNCTTSPVEDAQIIWNKGEENIPSYSEGTKDEVYVLPNNTLYLKSLKKKEAGTYPCNAFLTLEKLFQTVVIEVAFLQKLNSIDPVKVLQGYVAEIVCEEPVGKPQPKVKWLYNGATISPDNPNIDSSSWTLRIKKTMLSDAGNYTCVAFNSVAERTAEAKLTVVVVGDVDVSPISNSIKEGESATFKCESKSDPPLNVKWKRDIETCSTTDNSQSVCKVTKEDVIPSDRVIISGGTLSIKNASVKDEGIYLCETELSTQISSAKVQLNVFELMKVDKSLHNEIQTCDRLRQNNTKITCHFRGDGKYSIQWTRLSPNAILNSNMKVVNDSIYISELKFEDMGQFKCEAVGEYNNATAYVNFIVYEHPQFIISPKNITAYIGEPAWVHCQGKGFPKPRVYILRGKKDGGSLNNSYFVQLPNDTFYIKSLKKEYDGEYFCWLIEQYGSISDTFSITVLEKEVNTGKGSPMGRTVGIAVGCAGVYILLVIGLMIYCRARRARLFKKGKLVEVDGEPLAEDHLLGASDIPLVSIEKLIFNYENLQEIIVLGYGKFGKVFKAYAKGICEEGTDTLVAVKVFEETPVNNVLSAFNKETEDLMQFQNSYVVRLLGLVRESPFCIITEYSELGDLKEYLQTNKNTSSSARLHMCTCIAKGMSYLATLHYVHRDLAARNCILFSQNEVKVSFLSLCNTTYKDDYYLLNNLLAPVRWLAPESIRENIYNEKTDVWSFSVTMWEIFSSEVQPFYGVSNEEVVNRIGKDLQLTIPSNCPKTLYKIMTRCWLVNAFDRPTFDELLSLMAEISH</sequence>
<evidence type="ECO:0000313" key="25">
    <source>
        <dbReference type="EMBL" id="AAB03389.1"/>
    </source>
</evidence>
<evidence type="ECO:0000256" key="17">
    <source>
        <dbReference type="PIRSR" id="PIRSR000615-1"/>
    </source>
</evidence>
<dbReference type="PROSITE" id="PS00109">
    <property type="entry name" value="PROTEIN_KINASE_TYR"/>
    <property type="match status" value="1"/>
</dbReference>
<dbReference type="Gene3D" id="1.10.510.10">
    <property type="entry name" value="Transferase(Phosphotransferase) domain 1"/>
    <property type="match status" value="1"/>
</dbReference>
<evidence type="ECO:0000313" key="26">
    <source>
        <dbReference type="Proteomes" id="UP001652625"/>
    </source>
</evidence>
<dbReference type="PANTHER" id="PTHR24416">
    <property type="entry name" value="TYROSINE-PROTEIN KINASE RECEPTOR"/>
    <property type="match status" value="1"/>
</dbReference>
<keyword evidence="6 18" id="KW-0547">Nucleotide-binding</keyword>
<dbReference type="GO" id="GO:0004714">
    <property type="term" value="F:transmembrane receptor protein tyrosine kinase activity"/>
    <property type="evidence" value="ECO:0007669"/>
    <property type="project" value="UniProtKB-EC"/>
</dbReference>
<keyword evidence="7 25" id="KW-0418">Kinase</keyword>
<dbReference type="AlphaFoldDB" id="Q25198"/>
<dbReference type="Gene3D" id="2.60.40.10">
    <property type="entry name" value="Immunoglobulins"/>
    <property type="match status" value="5"/>
</dbReference>
<dbReference type="PIRSF" id="PIRSF000615">
    <property type="entry name" value="TyrPK_CSF1-R"/>
    <property type="match status" value="1"/>
</dbReference>